<feature type="domain" description="EamA" evidence="7">
    <location>
        <begin position="9"/>
        <end position="138"/>
    </location>
</feature>
<name>A0A0V8JP30_9BACI</name>
<keyword evidence="6" id="KW-0472">Membrane</keyword>
<evidence type="ECO:0000256" key="5">
    <source>
        <dbReference type="ARBA" id="ARBA00022989"/>
    </source>
</evidence>
<dbReference type="Pfam" id="PF00892">
    <property type="entry name" value="EamA"/>
    <property type="match status" value="2"/>
</dbReference>
<evidence type="ECO:0000256" key="3">
    <source>
        <dbReference type="ARBA" id="ARBA00022475"/>
    </source>
</evidence>
<dbReference type="InterPro" id="IPR000620">
    <property type="entry name" value="EamA_dom"/>
</dbReference>
<dbReference type="EMBL" id="LNQP01000017">
    <property type="protein sequence ID" value="KSU88684.1"/>
    <property type="molecule type" value="Genomic_DNA"/>
</dbReference>
<keyword evidence="3" id="KW-1003">Cell membrane</keyword>
<protein>
    <recommendedName>
        <fullName evidence="7">EamA domain-containing protein</fullName>
    </recommendedName>
</protein>
<dbReference type="GO" id="GO:0005886">
    <property type="term" value="C:plasma membrane"/>
    <property type="evidence" value="ECO:0007669"/>
    <property type="project" value="UniProtKB-SubCell"/>
</dbReference>
<evidence type="ECO:0000256" key="2">
    <source>
        <dbReference type="ARBA" id="ARBA00007362"/>
    </source>
</evidence>
<dbReference type="RefSeq" id="WP_025908261.1">
    <property type="nucleotide sequence ID" value="NZ_KQ758636.1"/>
</dbReference>
<dbReference type="InterPro" id="IPR037185">
    <property type="entry name" value="EmrE-like"/>
</dbReference>
<evidence type="ECO:0000313" key="9">
    <source>
        <dbReference type="Proteomes" id="UP000053681"/>
    </source>
</evidence>
<reference evidence="8 9" key="1">
    <citation type="submission" date="2015-11" db="EMBL/GenBank/DDBJ databases">
        <title>Bacillus caseinolyticus sp nov.</title>
        <authorList>
            <person name="Dastager S.G."/>
            <person name="Mawlankar R."/>
        </authorList>
    </citation>
    <scope>NUCLEOTIDE SEQUENCE [LARGE SCALE GENOMIC DNA]</scope>
    <source>
        <strain evidence="8 9">SGD-V-76</strain>
    </source>
</reference>
<dbReference type="InterPro" id="IPR050638">
    <property type="entry name" value="AA-Vitamin_Transporters"/>
</dbReference>
<gene>
    <name evidence="8" type="ORF">AS180_06800</name>
</gene>
<evidence type="ECO:0000256" key="1">
    <source>
        <dbReference type="ARBA" id="ARBA00004651"/>
    </source>
</evidence>
<dbReference type="PANTHER" id="PTHR32322">
    <property type="entry name" value="INNER MEMBRANE TRANSPORTER"/>
    <property type="match status" value="1"/>
</dbReference>
<dbReference type="AlphaFoldDB" id="A0A0V8JP30"/>
<comment type="subcellular location">
    <subcellularLocation>
        <location evidence="1">Cell membrane</location>
        <topology evidence="1">Multi-pass membrane protein</topology>
    </subcellularLocation>
</comment>
<dbReference type="PANTHER" id="PTHR32322:SF18">
    <property type="entry name" value="S-ADENOSYLMETHIONINE_S-ADENOSYLHOMOCYSTEINE TRANSPORTER"/>
    <property type="match status" value="1"/>
</dbReference>
<feature type="domain" description="EamA" evidence="7">
    <location>
        <begin position="150"/>
        <end position="286"/>
    </location>
</feature>
<evidence type="ECO:0000256" key="6">
    <source>
        <dbReference type="ARBA" id="ARBA00023136"/>
    </source>
</evidence>
<keyword evidence="4" id="KW-0812">Transmembrane</keyword>
<keyword evidence="5" id="KW-1133">Transmembrane helix</keyword>
<dbReference type="Proteomes" id="UP000053681">
    <property type="component" value="Unassembled WGS sequence"/>
</dbReference>
<comment type="caution">
    <text evidence="8">The sequence shown here is derived from an EMBL/GenBank/DDBJ whole genome shotgun (WGS) entry which is preliminary data.</text>
</comment>
<dbReference type="SUPFAM" id="SSF103481">
    <property type="entry name" value="Multidrug resistance efflux transporter EmrE"/>
    <property type="match status" value="2"/>
</dbReference>
<organism evidence="8 9">
    <name type="scientific">Priestia veravalensis</name>
    <dbReference type="NCBI Taxonomy" id="1414648"/>
    <lineage>
        <taxon>Bacteria</taxon>
        <taxon>Bacillati</taxon>
        <taxon>Bacillota</taxon>
        <taxon>Bacilli</taxon>
        <taxon>Bacillales</taxon>
        <taxon>Bacillaceae</taxon>
        <taxon>Priestia</taxon>
    </lineage>
</organism>
<comment type="similarity">
    <text evidence="2">Belongs to the EamA transporter family.</text>
</comment>
<evidence type="ECO:0000259" key="7">
    <source>
        <dbReference type="Pfam" id="PF00892"/>
    </source>
</evidence>
<sequence>MNKYKIYGVLVFVMLLWGVNVVALKLLVGAFAPVTMTAFRILFAGIAVLVFLKVTKSLRKITLKELLFITMVGFFNVVCHHFFLSTGLKETSASNGALILGLSPILTTICAVFFLGTRLTFFRFIGVVSGFSGVAFIVLAGSGAVTGGTKGDLFVFLSILTQAISYVFIRRASTTLDARLMTGWMLVTGSAFLLGISFILEPNGLQTMAQTRVDLWLLFLGSALLATAFGHMVYNQAVQHIGPAESSIFVNLNPFFALVSSAIFLKEEIQAAQLFGFLFIVAGVLLGSGLIDKWFNQKKNTINSHV</sequence>
<accession>A0A0V8JP30</accession>
<evidence type="ECO:0000256" key="4">
    <source>
        <dbReference type="ARBA" id="ARBA00022692"/>
    </source>
</evidence>
<keyword evidence="9" id="KW-1185">Reference proteome</keyword>
<evidence type="ECO:0000313" key="8">
    <source>
        <dbReference type="EMBL" id="KSU88684.1"/>
    </source>
</evidence>
<proteinExistence type="inferred from homology"/>